<keyword evidence="8" id="KW-1185">Reference proteome</keyword>
<sequence>MYDICAIGELIIDFTPVGVTEQGTPLFACNPGGAPGNVMACLSRLGKSAAFIGKVGKDQFGSFFKQVLGGQGMETRGIIEAEDANTTLAFVHINESGDRSFSFYRKNCADILLQESEIDYGLLEESRAFHFGSVSMTDEPARSATFAAAAYAKNAGKLVSYDPNYRPNLWMQKEQAKAAMLQGMEYADVVKVSEEELAFLTGEGNIKKMGRSLCHEYDLSILLVTMGCKGACCITKEFAIYQPTFDVKTVDTNGAGDASMGGFLFSLMEQQINPKDITQQEARICLEFANATGALATTKSGAIPAMPSYEEVLNCISRQKRCAAVLS</sequence>
<comment type="caution">
    <text evidence="7">The sequence shown here is derived from an EMBL/GenBank/DDBJ whole genome shotgun (WGS) entry which is preliminary data.</text>
</comment>
<dbReference type="PANTHER" id="PTHR43085">
    <property type="entry name" value="HEXOKINASE FAMILY MEMBER"/>
    <property type="match status" value="1"/>
</dbReference>
<dbReference type="Gene3D" id="3.40.1190.20">
    <property type="match status" value="1"/>
</dbReference>
<dbReference type="RefSeq" id="WP_006876123.1">
    <property type="nucleotide sequence ID" value="NZ_JACRTD010000008.1"/>
</dbReference>
<feature type="domain" description="Carbohydrate kinase PfkB" evidence="6">
    <location>
        <begin position="3"/>
        <end position="307"/>
    </location>
</feature>
<evidence type="ECO:0000256" key="3">
    <source>
        <dbReference type="ARBA" id="ARBA00022741"/>
    </source>
</evidence>
<keyword evidence="5" id="KW-0067">ATP-binding</keyword>
<dbReference type="InterPro" id="IPR029056">
    <property type="entry name" value="Ribokinase-like"/>
</dbReference>
<evidence type="ECO:0000313" key="8">
    <source>
        <dbReference type="Proteomes" id="UP000623678"/>
    </source>
</evidence>
<reference evidence="7" key="1">
    <citation type="submission" date="2020-08" db="EMBL/GenBank/DDBJ databases">
        <title>Genome public.</title>
        <authorList>
            <person name="Liu C."/>
            <person name="Sun Q."/>
        </authorList>
    </citation>
    <scope>NUCLEOTIDE SEQUENCE</scope>
    <source>
        <strain evidence="7">NSJ-64</strain>
    </source>
</reference>
<keyword evidence="4 7" id="KW-0418">Kinase</keyword>
<dbReference type="GO" id="GO:0005524">
    <property type="term" value="F:ATP binding"/>
    <property type="evidence" value="ECO:0007669"/>
    <property type="project" value="UniProtKB-KW"/>
</dbReference>
<dbReference type="PANTHER" id="PTHR43085:SF1">
    <property type="entry name" value="PSEUDOURIDINE KINASE-RELATED"/>
    <property type="match status" value="1"/>
</dbReference>
<evidence type="ECO:0000256" key="4">
    <source>
        <dbReference type="ARBA" id="ARBA00022777"/>
    </source>
</evidence>
<dbReference type="InterPro" id="IPR050306">
    <property type="entry name" value="PfkB_Carbo_kinase"/>
</dbReference>
<evidence type="ECO:0000256" key="2">
    <source>
        <dbReference type="ARBA" id="ARBA00022679"/>
    </source>
</evidence>
<dbReference type="PROSITE" id="PS00584">
    <property type="entry name" value="PFKB_KINASES_2"/>
    <property type="match status" value="1"/>
</dbReference>
<dbReference type="EMBL" id="JACRTD010000008">
    <property type="protein sequence ID" value="MBC8586100.1"/>
    <property type="molecule type" value="Genomic_DNA"/>
</dbReference>
<dbReference type="AlphaFoldDB" id="A0A926EPF9"/>
<dbReference type="SUPFAM" id="SSF53613">
    <property type="entry name" value="Ribokinase-like"/>
    <property type="match status" value="1"/>
</dbReference>
<dbReference type="Pfam" id="PF00294">
    <property type="entry name" value="PfkB"/>
    <property type="match status" value="1"/>
</dbReference>
<proteinExistence type="inferred from homology"/>
<evidence type="ECO:0000259" key="6">
    <source>
        <dbReference type="Pfam" id="PF00294"/>
    </source>
</evidence>
<dbReference type="Proteomes" id="UP000623678">
    <property type="component" value="Unassembled WGS sequence"/>
</dbReference>
<protein>
    <submittedName>
        <fullName evidence="7">Carbohydrate kinase</fullName>
    </submittedName>
</protein>
<dbReference type="InterPro" id="IPR002173">
    <property type="entry name" value="Carboh/pur_kinase_PfkB_CS"/>
</dbReference>
<keyword evidence="2" id="KW-0808">Transferase</keyword>
<dbReference type="CDD" id="cd01167">
    <property type="entry name" value="bac_FRK"/>
    <property type="match status" value="1"/>
</dbReference>
<comment type="similarity">
    <text evidence="1">Belongs to the carbohydrate kinase PfkB family.</text>
</comment>
<evidence type="ECO:0000256" key="1">
    <source>
        <dbReference type="ARBA" id="ARBA00010688"/>
    </source>
</evidence>
<dbReference type="InterPro" id="IPR011611">
    <property type="entry name" value="PfkB_dom"/>
</dbReference>
<evidence type="ECO:0000256" key="5">
    <source>
        <dbReference type="ARBA" id="ARBA00022840"/>
    </source>
</evidence>
<gene>
    <name evidence="7" type="ORF">H8705_10950</name>
</gene>
<accession>A0A926EPF9</accession>
<dbReference type="GO" id="GO:0016301">
    <property type="term" value="F:kinase activity"/>
    <property type="evidence" value="ECO:0007669"/>
    <property type="project" value="UniProtKB-KW"/>
</dbReference>
<organism evidence="7 8">
    <name type="scientific">Youxingia wuxianensis</name>
    <dbReference type="NCBI Taxonomy" id="2763678"/>
    <lineage>
        <taxon>Bacteria</taxon>
        <taxon>Bacillati</taxon>
        <taxon>Bacillota</taxon>
        <taxon>Clostridia</taxon>
        <taxon>Eubacteriales</taxon>
        <taxon>Oscillospiraceae</taxon>
        <taxon>Youxingia</taxon>
    </lineage>
</organism>
<keyword evidence="3" id="KW-0547">Nucleotide-binding</keyword>
<evidence type="ECO:0000313" key="7">
    <source>
        <dbReference type="EMBL" id="MBC8586100.1"/>
    </source>
</evidence>
<name>A0A926EPF9_9FIRM</name>